<sequence length="368" mass="41064">MPKANETILEIDLTALKHNYEHLRSKLQPNTKFLAVVKAFSYGNDSVPIAQHLEKCGTDYFAVAYTSEGEELRNAGIKKPILVLHPQKINLETIINRCLEPSIYSQKTLLEFIETAKRKNQTNYPIHLKFNTGLNRLGFDKQDLPFITETLSGTTAVKVVSCFSHLAASEDLTEDAFTKSQIALFKDITSNLIPKLGYTPILHQCNTSGILNYPQAHFDMVRSGIGIYGFANDPKYQPDLIPIASLKTVISQIHELQPGDSLGYNRGLITNKVMRTATLPIGHADGLTRIYGKGKGFVFINNQKAYIVGNVCMDMVMVDVTHIDCEEGDEVIVFDKIHTAEALAEAAETISYELITDLSKRIKRVFLI</sequence>
<comment type="pathway">
    <text evidence="5">Amino-acid biosynthesis; D-alanine biosynthesis; D-alanine from L-alanine: step 1/1.</text>
</comment>
<reference evidence="9" key="1">
    <citation type="submission" date="2022-07" db="EMBL/GenBank/DDBJ databases">
        <title>Taxonomy of Novel Oxalotrophic and Methylotrophic Bacteria.</title>
        <authorList>
            <person name="Sahin N."/>
            <person name="Tani A."/>
        </authorList>
    </citation>
    <scope>NUCLEOTIDE SEQUENCE</scope>
    <source>
        <strain evidence="9">AM327</strain>
    </source>
</reference>
<dbReference type="GO" id="GO:0005829">
    <property type="term" value="C:cytosol"/>
    <property type="evidence" value="ECO:0007669"/>
    <property type="project" value="TreeGrafter"/>
</dbReference>
<dbReference type="InterPro" id="IPR011079">
    <property type="entry name" value="Ala_racemase_C"/>
</dbReference>
<dbReference type="HAMAP" id="MF_01201">
    <property type="entry name" value="Ala_racemase"/>
    <property type="match status" value="1"/>
</dbReference>
<organism evidence="9 10">
    <name type="scientific">Neptunitalea chrysea</name>
    <dbReference type="NCBI Taxonomy" id="1647581"/>
    <lineage>
        <taxon>Bacteria</taxon>
        <taxon>Pseudomonadati</taxon>
        <taxon>Bacteroidota</taxon>
        <taxon>Flavobacteriia</taxon>
        <taxon>Flavobacteriales</taxon>
        <taxon>Flavobacteriaceae</taxon>
        <taxon>Neptunitalea</taxon>
    </lineage>
</organism>
<dbReference type="InterPro" id="IPR001608">
    <property type="entry name" value="Ala_racemase_N"/>
</dbReference>
<evidence type="ECO:0000256" key="4">
    <source>
        <dbReference type="ARBA" id="ARBA00023235"/>
    </source>
</evidence>
<evidence type="ECO:0000256" key="3">
    <source>
        <dbReference type="ARBA" id="ARBA00022898"/>
    </source>
</evidence>
<dbReference type="PANTHER" id="PTHR30511:SF0">
    <property type="entry name" value="ALANINE RACEMASE, CATABOLIC-RELATED"/>
    <property type="match status" value="1"/>
</dbReference>
<dbReference type="SMART" id="SM01005">
    <property type="entry name" value="Ala_racemase_C"/>
    <property type="match status" value="1"/>
</dbReference>
<feature type="modified residue" description="N6-(pyridoxal phosphate)lysine" evidence="5 6">
    <location>
        <position position="38"/>
    </location>
</feature>
<dbReference type="InterPro" id="IPR029066">
    <property type="entry name" value="PLP-binding_barrel"/>
</dbReference>
<comment type="caution">
    <text evidence="9">The sequence shown here is derived from an EMBL/GenBank/DDBJ whole genome shotgun (WGS) entry which is preliminary data.</text>
</comment>
<dbReference type="Pfam" id="PF00842">
    <property type="entry name" value="Ala_racemase_C"/>
    <property type="match status" value="1"/>
</dbReference>
<evidence type="ECO:0000259" key="8">
    <source>
        <dbReference type="SMART" id="SM01005"/>
    </source>
</evidence>
<keyword evidence="4 5" id="KW-0413">Isomerase</keyword>
<proteinExistence type="inferred from homology"/>
<keyword evidence="10" id="KW-1185">Reference proteome</keyword>
<dbReference type="InterPro" id="IPR009006">
    <property type="entry name" value="Ala_racemase/Decarboxylase_C"/>
</dbReference>
<dbReference type="GO" id="GO:0008784">
    <property type="term" value="F:alanine racemase activity"/>
    <property type="evidence" value="ECO:0007669"/>
    <property type="project" value="UniProtKB-UniRule"/>
</dbReference>
<evidence type="ECO:0000313" key="10">
    <source>
        <dbReference type="Proteomes" id="UP001143545"/>
    </source>
</evidence>
<dbReference type="Pfam" id="PF01168">
    <property type="entry name" value="Ala_racemase_N"/>
    <property type="match status" value="1"/>
</dbReference>
<evidence type="ECO:0000256" key="5">
    <source>
        <dbReference type="HAMAP-Rule" id="MF_01201"/>
    </source>
</evidence>
<dbReference type="GO" id="GO:0030632">
    <property type="term" value="P:D-alanine biosynthetic process"/>
    <property type="evidence" value="ECO:0007669"/>
    <property type="project" value="UniProtKB-UniRule"/>
</dbReference>
<dbReference type="PRINTS" id="PR00992">
    <property type="entry name" value="ALARACEMASE"/>
</dbReference>
<dbReference type="FunFam" id="3.20.20.10:FF:000002">
    <property type="entry name" value="Alanine racemase"/>
    <property type="match status" value="1"/>
</dbReference>
<dbReference type="Gene3D" id="3.20.20.10">
    <property type="entry name" value="Alanine racemase"/>
    <property type="match status" value="1"/>
</dbReference>
<dbReference type="SUPFAM" id="SSF50621">
    <property type="entry name" value="Alanine racemase C-terminal domain-like"/>
    <property type="match status" value="1"/>
</dbReference>
<evidence type="ECO:0000256" key="6">
    <source>
        <dbReference type="PIRSR" id="PIRSR600821-50"/>
    </source>
</evidence>
<dbReference type="SUPFAM" id="SSF51419">
    <property type="entry name" value="PLP-binding barrel"/>
    <property type="match status" value="1"/>
</dbReference>
<feature type="domain" description="Alanine racemase C-terminal" evidence="8">
    <location>
        <begin position="243"/>
        <end position="367"/>
    </location>
</feature>
<dbReference type="EMBL" id="BRVP01000010">
    <property type="protein sequence ID" value="GLB52708.1"/>
    <property type="molecule type" value="Genomic_DNA"/>
</dbReference>
<accession>A0A9W6B8C7</accession>
<dbReference type="Proteomes" id="UP001143545">
    <property type="component" value="Unassembled WGS sequence"/>
</dbReference>
<dbReference type="CDD" id="cd00430">
    <property type="entry name" value="PLPDE_III_AR"/>
    <property type="match status" value="1"/>
</dbReference>
<evidence type="ECO:0000256" key="1">
    <source>
        <dbReference type="ARBA" id="ARBA00000316"/>
    </source>
</evidence>
<feature type="binding site" evidence="5 7">
    <location>
        <position position="313"/>
    </location>
    <ligand>
        <name>substrate</name>
    </ligand>
</feature>
<dbReference type="Gene3D" id="2.40.37.10">
    <property type="entry name" value="Lyase, Ornithine Decarboxylase, Chain A, domain 1"/>
    <property type="match status" value="1"/>
</dbReference>
<dbReference type="RefSeq" id="WP_281754170.1">
    <property type="nucleotide sequence ID" value="NZ_BRVP01000010.1"/>
</dbReference>
<dbReference type="InterPro" id="IPR000821">
    <property type="entry name" value="Ala_racemase"/>
</dbReference>
<comment type="cofactor">
    <cofactor evidence="2 5 6">
        <name>pyridoxal 5'-phosphate</name>
        <dbReference type="ChEBI" id="CHEBI:597326"/>
    </cofactor>
</comment>
<evidence type="ECO:0000256" key="7">
    <source>
        <dbReference type="PIRSR" id="PIRSR600821-52"/>
    </source>
</evidence>
<feature type="binding site" evidence="5 7">
    <location>
        <position position="136"/>
    </location>
    <ligand>
        <name>substrate</name>
    </ligand>
</feature>
<protein>
    <recommendedName>
        <fullName evidence="5">Alanine racemase</fullName>
        <ecNumber evidence="5">5.1.1.1</ecNumber>
    </recommendedName>
</protein>
<gene>
    <name evidence="9" type="ORF">NBRC110019_17480</name>
</gene>
<dbReference type="AlphaFoldDB" id="A0A9W6B8C7"/>
<dbReference type="NCBIfam" id="TIGR00492">
    <property type="entry name" value="alr"/>
    <property type="match status" value="1"/>
</dbReference>
<keyword evidence="3 5" id="KW-0663">Pyridoxal phosphate</keyword>
<name>A0A9W6B8C7_9FLAO</name>
<comment type="function">
    <text evidence="5">Catalyzes the interconversion of L-alanine and D-alanine. May also act on other amino acids.</text>
</comment>
<evidence type="ECO:0000313" key="9">
    <source>
        <dbReference type="EMBL" id="GLB52708.1"/>
    </source>
</evidence>
<evidence type="ECO:0000256" key="2">
    <source>
        <dbReference type="ARBA" id="ARBA00001933"/>
    </source>
</evidence>
<comment type="catalytic activity">
    <reaction evidence="1 5">
        <text>L-alanine = D-alanine</text>
        <dbReference type="Rhea" id="RHEA:20249"/>
        <dbReference type="ChEBI" id="CHEBI:57416"/>
        <dbReference type="ChEBI" id="CHEBI:57972"/>
        <dbReference type="EC" id="5.1.1.1"/>
    </reaction>
</comment>
<dbReference type="PANTHER" id="PTHR30511">
    <property type="entry name" value="ALANINE RACEMASE"/>
    <property type="match status" value="1"/>
</dbReference>
<feature type="active site" description="Proton acceptor; specific for D-alanine" evidence="5">
    <location>
        <position position="38"/>
    </location>
</feature>
<comment type="similarity">
    <text evidence="5">Belongs to the alanine racemase family.</text>
</comment>
<feature type="active site" description="Proton acceptor; specific for L-alanine" evidence="5">
    <location>
        <position position="264"/>
    </location>
</feature>
<dbReference type="GO" id="GO:0030170">
    <property type="term" value="F:pyridoxal phosphate binding"/>
    <property type="evidence" value="ECO:0007669"/>
    <property type="project" value="UniProtKB-UniRule"/>
</dbReference>
<dbReference type="EC" id="5.1.1.1" evidence="5"/>